<feature type="chain" id="PRO_5045811558" evidence="4">
    <location>
        <begin position="32"/>
        <end position="715"/>
    </location>
</feature>
<evidence type="ECO:0000259" key="5">
    <source>
        <dbReference type="Pfam" id="PF08450"/>
    </source>
</evidence>
<keyword evidence="3" id="KW-0472">Membrane</keyword>
<dbReference type="InterPro" id="IPR050952">
    <property type="entry name" value="TRIM-NHL_E3_ligases"/>
</dbReference>
<evidence type="ECO:0000256" key="3">
    <source>
        <dbReference type="SAM" id="Phobius"/>
    </source>
</evidence>
<proteinExistence type="predicted"/>
<dbReference type="SUPFAM" id="SSF101898">
    <property type="entry name" value="NHL repeat"/>
    <property type="match status" value="1"/>
</dbReference>
<dbReference type="PANTHER" id="PTHR24104">
    <property type="entry name" value="E3 UBIQUITIN-PROTEIN LIGASE NHLRC1-RELATED"/>
    <property type="match status" value="1"/>
</dbReference>
<organism evidence="6 7">
    <name type="scientific">Paenibacillus vulneris</name>
    <dbReference type="NCBI Taxonomy" id="1133364"/>
    <lineage>
        <taxon>Bacteria</taxon>
        <taxon>Bacillati</taxon>
        <taxon>Bacillota</taxon>
        <taxon>Bacilli</taxon>
        <taxon>Bacillales</taxon>
        <taxon>Paenibacillaceae</taxon>
        <taxon>Paenibacillus</taxon>
    </lineage>
</organism>
<feature type="transmembrane region" description="Helical" evidence="3">
    <location>
        <begin position="674"/>
        <end position="697"/>
    </location>
</feature>
<keyword evidence="7" id="KW-1185">Reference proteome</keyword>
<evidence type="ECO:0000256" key="2">
    <source>
        <dbReference type="PROSITE-ProRule" id="PRU00504"/>
    </source>
</evidence>
<name>A0ABW3ULX4_9BACL</name>
<keyword evidence="1" id="KW-0677">Repeat</keyword>
<dbReference type="Gene3D" id="1.25.40.10">
    <property type="entry name" value="Tetratricopeptide repeat domain"/>
    <property type="match status" value="1"/>
</dbReference>
<feature type="transmembrane region" description="Helical" evidence="3">
    <location>
        <begin position="610"/>
        <end position="630"/>
    </location>
</feature>
<dbReference type="SUPFAM" id="SSF48452">
    <property type="entry name" value="TPR-like"/>
    <property type="match status" value="1"/>
</dbReference>
<dbReference type="InterPro" id="IPR013658">
    <property type="entry name" value="SGL"/>
</dbReference>
<feature type="domain" description="SMP-30/Gluconolactonase/LRE-like region" evidence="5">
    <location>
        <begin position="61"/>
        <end position="163"/>
    </location>
</feature>
<feature type="transmembrane region" description="Helical" evidence="3">
    <location>
        <begin position="539"/>
        <end position="558"/>
    </location>
</feature>
<evidence type="ECO:0000256" key="1">
    <source>
        <dbReference type="ARBA" id="ARBA00022737"/>
    </source>
</evidence>
<comment type="caution">
    <text evidence="6">The sequence shown here is derived from an EMBL/GenBank/DDBJ whole genome shotgun (WGS) entry which is preliminary data.</text>
</comment>
<keyword evidence="3" id="KW-1133">Transmembrane helix</keyword>
<dbReference type="InterPro" id="IPR011990">
    <property type="entry name" value="TPR-like_helical_dom_sf"/>
</dbReference>
<dbReference type="InterPro" id="IPR011042">
    <property type="entry name" value="6-blade_b-propeller_TolB-like"/>
</dbReference>
<dbReference type="CDD" id="cd05819">
    <property type="entry name" value="NHL"/>
    <property type="match status" value="1"/>
</dbReference>
<feature type="transmembrane region" description="Helical" evidence="3">
    <location>
        <begin position="472"/>
        <end position="489"/>
    </location>
</feature>
<feature type="repeat" description="NHL" evidence="2">
    <location>
        <begin position="110"/>
        <end position="153"/>
    </location>
</feature>
<feature type="transmembrane region" description="Helical" evidence="3">
    <location>
        <begin position="642"/>
        <end position="662"/>
    </location>
</feature>
<dbReference type="InterPro" id="IPR001258">
    <property type="entry name" value="NHL_repeat"/>
</dbReference>
<dbReference type="Gene3D" id="2.40.10.500">
    <property type="match status" value="1"/>
</dbReference>
<keyword evidence="4" id="KW-0732">Signal</keyword>
<dbReference type="Gene3D" id="2.120.10.30">
    <property type="entry name" value="TolB, C-terminal domain"/>
    <property type="match status" value="1"/>
</dbReference>
<accession>A0ABW3ULX4</accession>
<keyword evidence="3" id="KW-0812">Transmembrane</keyword>
<evidence type="ECO:0000313" key="6">
    <source>
        <dbReference type="EMBL" id="MFD1221331.1"/>
    </source>
</evidence>
<gene>
    <name evidence="6" type="ORF">ACFQ4B_14490</name>
</gene>
<dbReference type="RefSeq" id="WP_345589830.1">
    <property type="nucleotide sequence ID" value="NZ_BAABJG010000021.1"/>
</dbReference>
<dbReference type="Pfam" id="PF08450">
    <property type="entry name" value="SGL"/>
    <property type="match status" value="1"/>
</dbReference>
<feature type="transmembrane region" description="Helical" evidence="3">
    <location>
        <begin position="570"/>
        <end position="590"/>
    </location>
</feature>
<evidence type="ECO:0000313" key="7">
    <source>
        <dbReference type="Proteomes" id="UP001597180"/>
    </source>
</evidence>
<reference evidence="7" key="1">
    <citation type="journal article" date="2019" name="Int. J. Syst. Evol. Microbiol.">
        <title>The Global Catalogue of Microorganisms (GCM) 10K type strain sequencing project: providing services to taxonomists for standard genome sequencing and annotation.</title>
        <authorList>
            <consortium name="The Broad Institute Genomics Platform"/>
            <consortium name="The Broad Institute Genome Sequencing Center for Infectious Disease"/>
            <person name="Wu L."/>
            <person name="Ma J."/>
        </authorList>
    </citation>
    <scope>NUCLEOTIDE SEQUENCE [LARGE SCALE GENOMIC DNA]</scope>
    <source>
        <strain evidence="7">CCUG 53270</strain>
    </source>
</reference>
<evidence type="ECO:0000256" key="4">
    <source>
        <dbReference type="SAM" id="SignalP"/>
    </source>
</evidence>
<sequence>MLVKTRWRRPLFLLLAFTLFASVMMPMTAFAWVPYDTNYKDGFGQLVWTQSAYTPVEVLGREIYVPDPKDPAKQVFSPLVQPKGIFIDTKDNIYIADTGNNRIVHLDENGNFKRIIDVKENPLKKPEGVFIDKNGDIYVADTGNKRVLRLDSNGKMIREFKRPDSKFLPESFKYDPIKVAVDKRGFLYIATLGGYQGLLQLDPEGNFQSFFGANKTEFSVMDALKRMLYTREMYLREISKLPGSVSSVTIDQNGFIYTVTKEVTNGQIKKLNIAGKDLLATKNDTSATGDAVKTFGEVRFPSRDKLTPKLNDLTVDRNGNITAIDSTLKYVNQYDANGNLLFFWSGDTTASSSKLGVVKTPSAIASNSKNHLYILDEENNVVQVFRLSEFGELVHKANQLTQEGRYEESEKPWQEVLRLNAYYTPAMLGLAKAAYKKGDFERAEKLFYDAGQIQGYSDSFWQIRLMWFQRNFGLLMNIVIIFGVGYLLFERLTRKSEFRKKWRNRQRTKIPLLVQLKHAFYILKHPIDGFSAIRYEGKGGFASSTIMLLLALVSFCIYRAFTNFTFNPSVVLDINLITVFIQFMVLWVGWIVSNYLISTIYRGEGRFRDVAFGSTYALFPIALVGLPLTLLSNVMTLSESAIYSFLQIAMMIWVGLLMFWKVQSMQNYSVGETVMNIFLSLVTMTILGVLIFITFGLSSEMKDFFYSIYQEVTIR</sequence>
<dbReference type="PROSITE" id="PS51125">
    <property type="entry name" value="NHL"/>
    <property type="match status" value="1"/>
</dbReference>
<dbReference type="EMBL" id="JBHTLU010000015">
    <property type="protein sequence ID" value="MFD1221331.1"/>
    <property type="molecule type" value="Genomic_DNA"/>
</dbReference>
<feature type="signal peptide" evidence="4">
    <location>
        <begin position="1"/>
        <end position="31"/>
    </location>
</feature>
<dbReference type="Proteomes" id="UP001597180">
    <property type="component" value="Unassembled WGS sequence"/>
</dbReference>
<protein>
    <submittedName>
        <fullName evidence="6">SMP-30/gluconolactonase/LRE family protein</fullName>
    </submittedName>
</protein>